<name>A0A1C3RHD6_9PROT</name>
<dbReference type="Proteomes" id="UP000231658">
    <property type="component" value="Unassembled WGS sequence"/>
</dbReference>
<dbReference type="AlphaFoldDB" id="A0A1C3RHD6"/>
<gene>
    <name evidence="1" type="ORF">MTBPR1_30051</name>
</gene>
<keyword evidence="2" id="KW-1185">Reference proteome</keyword>
<protein>
    <submittedName>
        <fullName evidence="1">Uncharacterized protein</fullName>
    </submittedName>
</protein>
<sequence length="147" mass="15989">MSLSAKIKKVTALIALSVYLVIGVGADVAFANCFEQNGDIYFEKAMHGITMQEHQQDSLHSVLLFDGGNSTSVIASKELHRDKRITPEGNANSTHSLSLLPSDKIKLYTIADLLSGSPKAIYVEAPLESSFPHYNALNTKKTTILII</sequence>
<proteinExistence type="predicted"/>
<reference evidence="1 2" key="1">
    <citation type="submission" date="2016-07" db="EMBL/GenBank/DDBJ databases">
        <authorList>
            <person name="Lefevre C.T."/>
        </authorList>
    </citation>
    <scope>NUCLEOTIDE SEQUENCE [LARGE SCALE GENOMIC DNA]</scope>
    <source>
        <strain evidence="1">PR1</strain>
    </source>
</reference>
<dbReference type="RefSeq" id="WP_069188767.1">
    <property type="nucleotide sequence ID" value="NZ_FLYE01000023.1"/>
</dbReference>
<evidence type="ECO:0000313" key="2">
    <source>
        <dbReference type="Proteomes" id="UP000231658"/>
    </source>
</evidence>
<dbReference type="EMBL" id="FLYE01000023">
    <property type="protein sequence ID" value="SCA56681.1"/>
    <property type="molecule type" value="Genomic_DNA"/>
</dbReference>
<evidence type="ECO:0000313" key="1">
    <source>
        <dbReference type="EMBL" id="SCA56681.1"/>
    </source>
</evidence>
<organism evidence="1 2">
    <name type="scientific">Candidatus Terasakiella magnetica</name>
    <dbReference type="NCBI Taxonomy" id="1867952"/>
    <lineage>
        <taxon>Bacteria</taxon>
        <taxon>Pseudomonadati</taxon>
        <taxon>Pseudomonadota</taxon>
        <taxon>Alphaproteobacteria</taxon>
        <taxon>Rhodospirillales</taxon>
        <taxon>Terasakiellaceae</taxon>
        <taxon>Terasakiella</taxon>
    </lineage>
</organism>
<dbReference type="STRING" id="1867952.MTBPR1_30051"/>
<accession>A0A1C3RHD6</accession>